<sequence>MNNVLCMSCCWKNQNQYGDKNNISDHKPTTIIKQPQLERMWISIPDVHVMQNNVNEVNLSPVKYGIEESGGLSTISSRSLDSATSYDSSNDSMNSTNLTAPYVIRSYSANVRQLNSTNV</sequence>
<evidence type="ECO:0000313" key="3">
    <source>
        <dbReference type="EMBL" id="CAF2123398.1"/>
    </source>
</evidence>
<protein>
    <submittedName>
        <fullName evidence="3">Uncharacterized protein</fullName>
    </submittedName>
</protein>
<dbReference type="Proteomes" id="UP000663824">
    <property type="component" value="Unassembled WGS sequence"/>
</dbReference>
<name>A0A816VET1_9BILA</name>
<feature type="region of interest" description="Disordered" evidence="1">
    <location>
        <begin position="76"/>
        <end position="95"/>
    </location>
</feature>
<gene>
    <name evidence="2" type="ORF">KQP761_LOCUS19587</name>
    <name evidence="3" type="ORF">MBJ925_LOCUS26312</name>
</gene>
<accession>A0A816VET1</accession>
<evidence type="ECO:0000256" key="1">
    <source>
        <dbReference type="SAM" id="MobiDB-lite"/>
    </source>
</evidence>
<dbReference type="EMBL" id="CAJNOW010010038">
    <property type="protein sequence ID" value="CAF1575336.1"/>
    <property type="molecule type" value="Genomic_DNA"/>
</dbReference>
<dbReference type="OrthoDB" id="10595315at2759"/>
<reference evidence="3" key="1">
    <citation type="submission" date="2021-02" db="EMBL/GenBank/DDBJ databases">
        <authorList>
            <person name="Nowell W R."/>
        </authorList>
    </citation>
    <scope>NUCLEOTIDE SEQUENCE</scope>
</reference>
<organism evidence="3 4">
    <name type="scientific">Rotaria magnacalcarata</name>
    <dbReference type="NCBI Taxonomy" id="392030"/>
    <lineage>
        <taxon>Eukaryota</taxon>
        <taxon>Metazoa</taxon>
        <taxon>Spiralia</taxon>
        <taxon>Gnathifera</taxon>
        <taxon>Rotifera</taxon>
        <taxon>Eurotatoria</taxon>
        <taxon>Bdelloidea</taxon>
        <taxon>Philodinida</taxon>
        <taxon>Philodinidae</taxon>
        <taxon>Rotaria</taxon>
    </lineage>
</organism>
<comment type="caution">
    <text evidence="3">The sequence shown here is derived from an EMBL/GenBank/DDBJ whole genome shotgun (WGS) entry which is preliminary data.</text>
</comment>
<evidence type="ECO:0000313" key="2">
    <source>
        <dbReference type="EMBL" id="CAF1575336.1"/>
    </source>
</evidence>
<dbReference type="AlphaFoldDB" id="A0A816VET1"/>
<dbReference type="Proteomes" id="UP000663834">
    <property type="component" value="Unassembled WGS sequence"/>
</dbReference>
<evidence type="ECO:0000313" key="4">
    <source>
        <dbReference type="Proteomes" id="UP000663824"/>
    </source>
</evidence>
<proteinExistence type="predicted"/>
<dbReference type="EMBL" id="CAJNRE010013993">
    <property type="protein sequence ID" value="CAF2123398.1"/>
    <property type="molecule type" value="Genomic_DNA"/>
</dbReference>